<keyword evidence="2" id="KW-1185">Reference proteome</keyword>
<dbReference type="STRING" id="43265.A0A545V0V6"/>
<dbReference type="PANTHER" id="PTHR21310">
    <property type="entry name" value="AMINOGLYCOSIDE PHOSPHOTRANSFERASE-RELATED-RELATED"/>
    <property type="match status" value="1"/>
</dbReference>
<dbReference type="PANTHER" id="PTHR21310:SF37">
    <property type="entry name" value="AMINOGLYCOSIDE PHOSPHOTRANSFERASE DOMAIN-CONTAINING PROTEIN"/>
    <property type="match status" value="1"/>
</dbReference>
<dbReference type="AlphaFoldDB" id="A0A545V0V6"/>
<evidence type="ECO:0000313" key="1">
    <source>
        <dbReference type="EMBL" id="TQV95361.1"/>
    </source>
</evidence>
<sequence length="513" mass="59017">MSSETVAGAPDALADAIDREENVLFSMRYAELQEQFYASILEQTVELENMICALLQVQTCEIHRNPRAWRHGSFNVAIIVWLPSGKNAYLRLPFSHRIGGHPFPGNLEEKLRTETATYLWLQEHCPDVPIPTLYAFGLPDGSIHTRPQKPTCWWRRAWTGLRRVFACLLGCSAAPIQYSRHATRHSLASGFLLMSEAEGESLALSWSKYCHDKSRRENLFRGLARISLSMNSIPQSRLGSFSFQGDNSNSISLCNRPLNMYMHMLENEDIFSGIPRGRTYAEVESYISDLLSLQDRKLEKQPNAIFDEEDGQRQLAASAGMRAIMHHFINPDTRQGPFYVTLNDLSQNNIFVDEQRNVQCIIDLEWTHTLPAEMQAPPHWLTSKSVDGFDDRDDLEEYEQVLNEYISIYTEEEIQRSGSNKHAAMQLKSWENGTFWYFKAATIPKGAYNIFNSNIQPSFNKNHPNQSIFDKVFFFYWGQQASSFVEKKVNERNDYIKDLKEAFAQDEPCFNKE</sequence>
<keyword evidence="1" id="KW-0808">Transferase</keyword>
<dbReference type="SUPFAM" id="SSF56112">
    <property type="entry name" value="Protein kinase-like (PK-like)"/>
    <property type="match status" value="1"/>
</dbReference>
<protein>
    <submittedName>
        <fullName evidence="1">Phosphotransferase enzyme family protein</fullName>
    </submittedName>
</protein>
<proteinExistence type="predicted"/>
<dbReference type="InterPro" id="IPR011009">
    <property type="entry name" value="Kinase-like_dom_sf"/>
</dbReference>
<dbReference type="InterPro" id="IPR051678">
    <property type="entry name" value="AGP_Transferase"/>
</dbReference>
<dbReference type="GO" id="GO:0016740">
    <property type="term" value="F:transferase activity"/>
    <property type="evidence" value="ECO:0007669"/>
    <property type="project" value="UniProtKB-KW"/>
</dbReference>
<dbReference type="EMBL" id="SPUK01000008">
    <property type="protein sequence ID" value="TQV95361.1"/>
    <property type="molecule type" value="Genomic_DNA"/>
</dbReference>
<organism evidence="1 2">
    <name type="scientific">Cordyceps javanica</name>
    <dbReference type="NCBI Taxonomy" id="43265"/>
    <lineage>
        <taxon>Eukaryota</taxon>
        <taxon>Fungi</taxon>
        <taxon>Dikarya</taxon>
        <taxon>Ascomycota</taxon>
        <taxon>Pezizomycotina</taxon>
        <taxon>Sordariomycetes</taxon>
        <taxon>Hypocreomycetidae</taxon>
        <taxon>Hypocreales</taxon>
        <taxon>Cordycipitaceae</taxon>
        <taxon>Cordyceps</taxon>
    </lineage>
</organism>
<gene>
    <name evidence="1" type="ORF">IF1G_06348</name>
</gene>
<name>A0A545V0V6_9HYPO</name>
<comment type="caution">
    <text evidence="1">The sequence shown here is derived from an EMBL/GenBank/DDBJ whole genome shotgun (WGS) entry which is preliminary data.</text>
</comment>
<accession>A0A545V0V6</accession>
<dbReference type="Proteomes" id="UP000315783">
    <property type="component" value="Unassembled WGS sequence"/>
</dbReference>
<evidence type="ECO:0000313" key="2">
    <source>
        <dbReference type="Proteomes" id="UP000315783"/>
    </source>
</evidence>
<reference evidence="1 2" key="1">
    <citation type="journal article" date="2019" name="Appl. Microbiol. Biotechnol.">
        <title>Genome sequence of Isaria javanica and comparative genome analysis insights into family S53 peptidase evolution in fungal entomopathogens.</title>
        <authorList>
            <person name="Lin R."/>
            <person name="Zhang X."/>
            <person name="Xin B."/>
            <person name="Zou M."/>
            <person name="Gao Y."/>
            <person name="Qin F."/>
            <person name="Hu Q."/>
            <person name="Xie B."/>
            <person name="Cheng X."/>
        </authorList>
    </citation>
    <scope>NUCLEOTIDE SEQUENCE [LARGE SCALE GENOMIC DNA]</scope>
    <source>
        <strain evidence="1 2">IJ1G</strain>
    </source>
</reference>
<dbReference type="OrthoDB" id="3645574at2759"/>